<evidence type="ECO:0000313" key="2">
    <source>
        <dbReference type="Proteomes" id="UP000238916"/>
    </source>
</evidence>
<accession>A0A2U3LB58</accession>
<organism evidence="1 2">
    <name type="scientific">Candidatus Desulfosporosinus infrequens</name>
    <dbReference type="NCBI Taxonomy" id="2043169"/>
    <lineage>
        <taxon>Bacteria</taxon>
        <taxon>Bacillati</taxon>
        <taxon>Bacillota</taxon>
        <taxon>Clostridia</taxon>
        <taxon>Eubacteriales</taxon>
        <taxon>Desulfitobacteriaceae</taxon>
        <taxon>Desulfosporosinus</taxon>
    </lineage>
</organism>
<sequence length="86" mass="10364">MDLMPNNFRLLRLNVLQLNFANDPNNETQARKFMTTRFQYVVMAFSNEKRERLSFLLELNSRRFLRLSTADRGRWTVECRLWTACS</sequence>
<dbReference type="AlphaFoldDB" id="A0A2U3LB58"/>
<evidence type="ECO:0000313" key="1">
    <source>
        <dbReference type="EMBL" id="SPF49122.1"/>
    </source>
</evidence>
<gene>
    <name evidence="1" type="ORF">SBF1_4320002</name>
</gene>
<dbReference type="Proteomes" id="UP000238916">
    <property type="component" value="Unassembled WGS sequence"/>
</dbReference>
<proteinExistence type="predicted"/>
<dbReference type="EMBL" id="OMOF01000371">
    <property type="protein sequence ID" value="SPF49122.1"/>
    <property type="molecule type" value="Genomic_DNA"/>
</dbReference>
<protein>
    <submittedName>
        <fullName evidence="1">Uncharacterized protein</fullName>
    </submittedName>
</protein>
<name>A0A2U3LB58_9FIRM</name>
<reference evidence="2" key="1">
    <citation type="submission" date="2018-02" db="EMBL/GenBank/DDBJ databases">
        <authorList>
            <person name="Hausmann B."/>
        </authorList>
    </citation>
    <scope>NUCLEOTIDE SEQUENCE [LARGE SCALE GENOMIC DNA]</scope>
    <source>
        <strain evidence="2">Peat soil MAG SbF1</strain>
    </source>
</reference>